<dbReference type="OrthoDB" id="1932348at2759"/>
<gene>
    <name evidence="2" type="ORF">CR513_18751</name>
</gene>
<dbReference type="AlphaFoldDB" id="A0A371H6C1"/>
<keyword evidence="3" id="KW-1185">Reference proteome</keyword>
<dbReference type="EMBL" id="QJKJ01003471">
    <property type="protein sequence ID" value="RDX98340.1"/>
    <property type="molecule type" value="Genomic_DNA"/>
</dbReference>
<name>A0A371H6C1_MUCPR</name>
<comment type="caution">
    <text evidence="2">The sequence shown here is derived from an EMBL/GenBank/DDBJ whole genome shotgun (WGS) entry which is preliminary data.</text>
</comment>
<dbReference type="InterPro" id="IPR057670">
    <property type="entry name" value="SH3_retrovirus"/>
</dbReference>
<feature type="domain" description="Retroviral polymerase SH3-like" evidence="1">
    <location>
        <begin position="120"/>
        <end position="153"/>
    </location>
</feature>
<sequence length="154" mass="18331">MGLYFDSIILYNSFKCLMETWVDLDLSSSEKKDKETNIFLMDDTTSEDDEERHQLWYLDNDFSCHIMGERSMFQVLRIGKHPFPSIDNVLFFEGLKHNLTLYELWKGKQPNISYFHHFGCECFILNTKDSWRKFNPKSDKGTFLGYFDTSKAYI</sequence>
<feature type="non-terminal residue" evidence="2">
    <location>
        <position position="154"/>
    </location>
</feature>
<feature type="non-terminal residue" evidence="2">
    <location>
        <position position="1"/>
    </location>
</feature>
<reference evidence="2" key="1">
    <citation type="submission" date="2018-05" db="EMBL/GenBank/DDBJ databases">
        <title>Draft genome of Mucuna pruriens seed.</title>
        <authorList>
            <person name="Nnadi N.E."/>
            <person name="Vos R."/>
            <person name="Hasami M.H."/>
            <person name="Devisetty U.K."/>
            <person name="Aguiy J.C."/>
        </authorList>
    </citation>
    <scope>NUCLEOTIDE SEQUENCE [LARGE SCALE GENOMIC DNA]</scope>
    <source>
        <strain evidence="2">JCA_2017</strain>
    </source>
</reference>
<protein>
    <recommendedName>
        <fullName evidence="1">Retroviral polymerase SH3-like domain-containing protein</fullName>
    </recommendedName>
</protein>
<organism evidence="2 3">
    <name type="scientific">Mucuna pruriens</name>
    <name type="common">Velvet bean</name>
    <name type="synonym">Dolichos pruriens</name>
    <dbReference type="NCBI Taxonomy" id="157652"/>
    <lineage>
        <taxon>Eukaryota</taxon>
        <taxon>Viridiplantae</taxon>
        <taxon>Streptophyta</taxon>
        <taxon>Embryophyta</taxon>
        <taxon>Tracheophyta</taxon>
        <taxon>Spermatophyta</taxon>
        <taxon>Magnoliopsida</taxon>
        <taxon>eudicotyledons</taxon>
        <taxon>Gunneridae</taxon>
        <taxon>Pentapetalae</taxon>
        <taxon>rosids</taxon>
        <taxon>fabids</taxon>
        <taxon>Fabales</taxon>
        <taxon>Fabaceae</taxon>
        <taxon>Papilionoideae</taxon>
        <taxon>50 kb inversion clade</taxon>
        <taxon>NPAAA clade</taxon>
        <taxon>indigoferoid/millettioid clade</taxon>
        <taxon>Phaseoleae</taxon>
        <taxon>Mucuna</taxon>
    </lineage>
</organism>
<dbReference type="Pfam" id="PF25597">
    <property type="entry name" value="SH3_retrovirus"/>
    <property type="match status" value="1"/>
</dbReference>
<evidence type="ECO:0000313" key="3">
    <source>
        <dbReference type="Proteomes" id="UP000257109"/>
    </source>
</evidence>
<evidence type="ECO:0000313" key="2">
    <source>
        <dbReference type="EMBL" id="RDX98340.1"/>
    </source>
</evidence>
<accession>A0A371H6C1</accession>
<evidence type="ECO:0000259" key="1">
    <source>
        <dbReference type="Pfam" id="PF25597"/>
    </source>
</evidence>
<proteinExistence type="predicted"/>
<dbReference type="Proteomes" id="UP000257109">
    <property type="component" value="Unassembled WGS sequence"/>
</dbReference>